<sequence length="546" mass="63329">MERTLGILQINLLYLWDIFLRNSKETVVSRGKYNAESFQCIMIFTAASKLSFFNKKFQVKDNPTCFFIDLLWVLELICNALESPMVNMWSEDNYKYIKPSCLESVLSDFLCCIIKSINSFNMIHGACSVQLSLVAKFISDRLKKIPENHDTRLTAYVLKLREADKLCKDKMQHIEDTLTELADQLAIEEEEEKRRNLKIKIVRKKVVSHLSKNKCSPLSNHKSREPIIESIYSMEYKYSKELSALSSWEDAMLNVSNAYLERDMSSIHQYLKEACEVAESCHDKNTLLFITYSEEACIYISLLEQEIKEIMARQEKMNKFEAKMASLDFQSIETRFSELGCEYTKADALALLSSQSIGLPLKKDRYSYLMNVKFVLLHLNENCHHIQNLRSCIHSVISKLNELIGVVVIAESSRPYIDVVQQGLRTIWYVEGWLDQRPKIIHKTLTNSKKLMRLIKVYGCNEENDGKQQLSLETQLTREAKEFSGIQIAEEDYPLEELVIKMMELQQSSLMQATQQKIKISEEIRKKLQQRLCKMKIKGCDNAVLP</sequence>
<organism evidence="2">
    <name type="scientific">invertebrate metagenome</name>
    <dbReference type="NCBI Taxonomy" id="1711999"/>
    <lineage>
        <taxon>unclassified sequences</taxon>
        <taxon>metagenomes</taxon>
        <taxon>organismal metagenomes</taxon>
    </lineage>
</organism>
<keyword evidence="1" id="KW-0175">Coiled coil</keyword>
<gene>
    <name evidence="2" type="ORF">CI610_00610</name>
</gene>
<comment type="caution">
    <text evidence="2">The sequence shown here is derived from an EMBL/GenBank/DDBJ whole genome shotgun (WGS) entry which is preliminary data.</text>
</comment>
<evidence type="ECO:0000313" key="2">
    <source>
        <dbReference type="EMBL" id="PJE80427.1"/>
    </source>
</evidence>
<feature type="coiled-coil region" evidence="1">
    <location>
        <begin position="171"/>
        <end position="207"/>
    </location>
</feature>
<evidence type="ECO:0000256" key="1">
    <source>
        <dbReference type="SAM" id="Coils"/>
    </source>
</evidence>
<dbReference type="AlphaFoldDB" id="A0A2H9TB54"/>
<protein>
    <submittedName>
        <fullName evidence="2">Uncharacterized protein</fullName>
    </submittedName>
</protein>
<dbReference type="EMBL" id="NSIT01000018">
    <property type="protein sequence ID" value="PJE80427.1"/>
    <property type="molecule type" value="Genomic_DNA"/>
</dbReference>
<name>A0A2H9TB54_9ZZZZ</name>
<reference evidence="2" key="1">
    <citation type="journal article" date="2017" name="Appl. Environ. Microbiol.">
        <title>Molecular characterization of an Endozoicomonas-like organism causing infection in king scallop Pecten maximus L.</title>
        <authorList>
            <person name="Cano I."/>
            <person name="van Aerle R."/>
            <person name="Ross S."/>
            <person name="Verner-Jeffreys D.W."/>
            <person name="Paley R.K."/>
            <person name="Rimmer G."/>
            <person name="Ryder D."/>
            <person name="Hooper P."/>
            <person name="Stone D."/>
            <person name="Feist S.W."/>
        </authorList>
    </citation>
    <scope>NUCLEOTIDE SEQUENCE</scope>
</reference>
<proteinExistence type="predicted"/>
<accession>A0A2H9TB54</accession>